<evidence type="ECO:0000313" key="14">
    <source>
        <dbReference type="EMBL" id="CAH1796880.1"/>
    </source>
</evidence>
<dbReference type="Pfam" id="PF22904">
    <property type="entry name" value="NOMO1-like_2nd"/>
    <property type="match status" value="2"/>
</dbReference>
<dbReference type="SUPFAM" id="SSF49452">
    <property type="entry name" value="Starch-binding domain-like"/>
    <property type="match status" value="2"/>
</dbReference>
<dbReference type="Pfam" id="PF22898">
    <property type="entry name" value="NOMO1-like_1st"/>
    <property type="match status" value="1"/>
</dbReference>
<dbReference type="OrthoDB" id="10263633at2759"/>
<dbReference type="Pfam" id="PF22902">
    <property type="entry name" value="NOMO1-like_9th"/>
    <property type="match status" value="1"/>
</dbReference>
<evidence type="ECO:0000259" key="10">
    <source>
        <dbReference type="Pfam" id="PF23141"/>
    </source>
</evidence>
<dbReference type="Gene3D" id="2.60.40.10">
    <property type="entry name" value="Immunoglobulins"/>
    <property type="match status" value="1"/>
</dbReference>
<reference evidence="14" key="1">
    <citation type="submission" date="2022-03" db="EMBL/GenBank/DDBJ databases">
        <authorList>
            <person name="Martin C."/>
        </authorList>
    </citation>
    <scope>NUCLEOTIDE SEQUENCE</scope>
</reference>
<evidence type="ECO:0000256" key="5">
    <source>
        <dbReference type="ARBA" id="ARBA00022989"/>
    </source>
</evidence>
<keyword evidence="3" id="KW-0732">Signal</keyword>
<feature type="domain" description="NOMO fifth transthyretin-like" evidence="13">
    <location>
        <begin position="398"/>
        <end position="486"/>
    </location>
</feature>
<comment type="subcellular location">
    <subcellularLocation>
        <location evidence="1">Endoplasmic reticulum membrane</location>
        <topology evidence="1">Single-pass type I membrane protein</topology>
    </subcellularLocation>
</comment>
<feature type="domain" description="NOMO third transthyretin-like" evidence="12">
    <location>
        <begin position="212"/>
        <end position="315"/>
    </location>
</feature>
<name>A0A8J1TVZ3_OWEFU</name>
<dbReference type="Pfam" id="PF23192">
    <property type="entry name" value="NOMO_12th"/>
    <property type="match status" value="1"/>
</dbReference>
<evidence type="ECO:0000259" key="8">
    <source>
        <dbReference type="Pfam" id="PF22902"/>
    </source>
</evidence>
<dbReference type="InterPro" id="IPR055073">
    <property type="entry name" value="NOMO1-like_9th"/>
</dbReference>
<feature type="domain" description="NOMO second beta-sandwich" evidence="9">
    <location>
        <begin position="116"/>
        <end position="204"/>
    </location>
</feature>
<dbReference type="PANTHER" id="PTHR23303">
    <property type="entry name" value="CARBOXYPEPTIDASE REGULATORY REGION-CONTAINING"/>
    <property type="match status" value="1"/>
</dbReference>
<feature type="domain" description="NOMO-like ninth beta-sandwich" evidence="8">
    <location>
        <begin position="756"/>
        <end position="829"/>
    </location>
</feature>
<feature type="domain" description="NOMO-like N-terminal beta-sandwich" evidence="7">
    <location>
        <begin position="30"/>
        <end position="114"/>
    </location>
</feature>
<evidence type="ECO:0000259" key="9">
    <source>
        <dbReference type="Pfam" id="PF22904"/>
    </source>
</evidence>
<dbReference type="PANTHER" id="PTHR23303:SF14">
    <property type="entry name" value="BOS COMPLEX SUBUNIT NOMO1-RELATED"/>
    <property type="match status" value="1"/>
</dbReference>
<evidence type="ECO:0000259" key="13">
    <source>
        <dbReference type="Pfam" id="PF23194"/>
    </source>
</evidence>
<comment type="caution">
    <text evidence="14">The sequence shown here is derived from an EMBL/GenBank/DDBJ whole genome shotgun (WGS) entry which is preliminary data.</text>
</comment>
<dbReference type="SUPFAM" id="SSF49478">
    <property type="entry name" value="Cna protein B-type domain"/>
    <property type="match status" value="2"/>
</dbReference>
<evidence type="ECO:0000259" key="12">
    <source>
        <dbReference type="Pfam" id="PF23193"/>
    </source>
</evidence>
<keyword evidence="2" id="KW-0812">Transmembrane</keyword>
<accession>A0A8J1TVZ3</accession>
<gene>
    <name evidence="14" type="ORF">OFUS_LOCUS21243</name>
</gene>
<dbReference type="AlphaFoldDB" id="A0A8J1TVZ3"/>
<evidence type="ECO:0000256" key="1">
    <source>
        <dbReference type="ARBA" id="ARBA00004115"/>
    </source>
</evidence>
<dbReference type="InterPro" id="IPR055074">
    <property type="entry name" value="NOMO1-3_2nd"/>
</dbReference>
<feature type="domain" description="NOMO second beta-sandwich" evidence="9">
    <location>
        <begin position="316"/>
        <end position="383"/>
    </location>
</feature>
<dbReference type="InterPro" id="IPR056319">
    <property type="entry name" value="NOMO_7th"/>
</dbReference>
<dbReference type="InterPro" id="IPR013783">
    <property type="entry name" value="Ig-like_fold"/>
</dbReference>
<evidence type="ECO:0000256" key="2">
    <source>
        <dbReference type="ARBA" id="ARBA00022692"/>
    </source>
</evidence>
<dbReference type="InterPro" id="IPR055075">
    <property type="entry name" value="NOMO-like_N"/>
</dbReference>
<dbReference type="Pfam" id="PF23194">
    <property type="entry name" value="NOMO_5th"/>
    <property type="match status" value="1"/>
</dbReference>
<evidence type="ECO:0000256" key="3">
    <source>
        <dbReference type="ARBA" id="ARBA00022729"/>
    </source>
</evidence>
<keyword evidence="5" id="KW-1133">Transmembrane helix</keyword>
<dbReference type="GO" id="GO:0005789">
    <property type="term" value="C:endoplasmic reticulum membrane"/>
    <property type="evidence" value="ECO:0007669"/>
    <property type="project" value="UniProtKB-SubCell"/>
</dbReference>
<proteinExistence type="predicted"/>
<dbReference type="InterPro" id="IPR056189">
    <property type="entry name" value="NOMO_3rd"/>
</dbReference>
<feature type="domain" description="NOMO C-terminal transthyretin-like" evidence="11">
    <location>
        <begin position="1012"/>
        <end position="1105"/>
    </location>
</feature>
<keyword evidence="6" id="KW-0472">Membrane</keyword>
<keyword evidence="15" id="KW-1185">Reference proteome</keyword>
<evidence type="ECO:0000259" key="11">
    <source>
        <dbReference type="Pfam" id="PF23192"/>
    </source>
</evidence>
<dbReference type="Pfam" id="PF23141">
    <property type="entry name" value="Ig_NOMO"/>
    <property type="match status" value="1"/>
</dbReference>
<dbReference type="GO" id="GO:0030246">
    <property type="term" value="F:carbohydrate binding"/>
    <property type="evidence" value="ECO:0007669"/>
    <property type="project" value="InterPro"/>
</dbReference>
<dbReference type="InterPro" id="IPR051417">
    <property type="entry name" value="SDr/BOS_complex"/>
</dbReference>
<keyword evidence="4" id="KW-0256">Endoplasmic reticulum</keyword>
<evidence type="ECO:0000256" key="6">
    <source>
        <dbReference type="ARBA" id="ARBA00023136"/>
    </source>
</evidence>
<dbReference type="Proteomes" id="UP000749559">
    <property type="component" value="Unassembled WGS sequence"/>
</dbReference>
<sequence>MTSLGVIRLLSAYFLCFVSSVHSQDILGCGGFVKSDVDINYSQVEVKLYTKHGSLKYSTDCAPNNGYYMIPLYDKGDYVLKVEPPTGWSFEPSSVDLHVDGTTDKCSKGEDINFVFTGFAVNGKVISKGSASGPEGVLVSLTKTTSTDTRLQTKTVQGGSYQFDKLLPGKYMVQASHPTWTFEKNNVEVEISNGNGDAGSSIVVLGYDVSGKVFSEGEPIKGVNFILFSQTVSAKSIKGCDTKPVAAFKAPAGKQPLCHVVSGQDGSFSFPQLPAADYSIMPFYKGEHITFDVIPSVLDFTVNHNTVVLEKSFQVAGFSVSGQVKVSAKGAGIDGAKILLNNKELAITKQGGFYHLDNMKTGTYSLTAKADRLEFEAMEVKVTPNTPQLPPLIATKFSVCGKIVIDRVPDSLDQLDTTRQVTLESKGQQTVTLSSDAKGQFCTKVKPGVYSLKPVLSAKEIRAGLKLAPFDKQVTVTDASVDGILFSQFQAKVTGKVACLESCGKMQVILAAVGRTDERKVAQVTSSGTFTYTDIMPGKYRASVSQDEWCWKERSIDFDVQDKDITDLQFEHTGYILSVTLSHEITLNFAQEGKPGNVGSFSVSKGVNRFCLAKPGLYSLSPVSCHQFQQEIFKYDTSAPKVLSLTAVRHLVSGVVTTNELQNDIKVTITSAGDNTEVVLGPLEADGVPPPTQNKDEKKQAPPKGPFSYKFSHMAKTGEQLGMKPSSGVVLFYPAQQLVTVEDGCPVEPVRFQGKKGVFIEGEIQPSLQGVHVSISSDAGTDPLKVISDAKGKYRVGPLHGDQDYSVNAEKEGYVLTPIEGRKGFFKAFKLGQVLAKVSDTVGTPLGGVLLSLSGGSAYRSNNLSHTNGTMTFGNLSPGEYFLRPMMKEYKFTPASQMINVLEGSTVNIDIIGSRVAYSVYGTVSSLNGEPEQVVIIESVGKNNCSDLQEEGKTEQDGSYRIRGLQPYCEYVIQLKGDDVNQHIERVAPKEVIVKPTNADMTGVNMIAFRRLNQMDVSGNVITDVQYLSSLKVRLYREENPDSPIHTASLVNTPFFYLPSLARDGQRYSLRLTSTLGRSTHDFTLPETQFTADTTYKHFTFKFNPKPRPIEQELAQSSVLVLPLTLLVLALAYNYQKLLPMLSQGVIQLRSAVNKQIAQNIPQPQSDNDDIAGIAEEIMGKKKNKARKA</sequence>
<evidence type="ECO:0000313" key="15">
    <source>
        <dbReference type="Proteomes" id="UP000749559"/>
    </source>
</evidence>
<dbReference type="Gene3D" id="2.60.40.1120">
    <property type="entry name" value="Carboxypeptidase-like, regulatory domain"/>
    <property type="match status" value="1"/>
</dbReference>
<dbReference type="EMBL" id="CAIIXF020000010">
    <property type="protein sequence ID" value="CAH1796880.1"/>
    <property type="molecule type" value="Genomic_DNA"/>
</dbReference>
<dbReference type="InterPro" id="IPR013784">
    <property type="entry name" value="Carb-bd-like_fold"/>
</dbReference>
<dbReference type="InterPro" id="IPR056190">
    <property type="entry name" value="NOMO_5th"/>
</dbReference>
<dbReference type="InterPro" id="IPR056191">
    <property type="entry name" value="NOMO_12th"/>
</dbReference>
<evidence type="ECO:0008006" key="16">
    <source>
        <dbReference type="Google" id="ProtNLM"/>
    </source>
</evidence>
<organism evidence="14 15">
    <name type="scientific">Owenia fusiformis</name>
    <name type="common">Polychaete worm</name>
    <dbReference type="NCBI Taxonomy" id="6347"/>
    <lineage>
        <taxon>Eukaryota</taxon>
        <taxon>Metazoa</taxon>
        <taxon>Spiralia</taxon>
        <taxon>Lophotrochozoa</taxon>
        <taxon>Annelida</taxon>
        <taxon>Polychaeta</taxon>
        <taxon>Sedentaria</taxon>
        <taxon>Canalipalpata</taxon>
        <taxon>Sabellida</taxon>
        <taxon>Oweniida</taxon>
        <taxon>Oweniidae</taxon>
        <taxon>Owenia</taxon>
    </lineage>
</organism>
<evidence type="ECO:0000259" key="7">
    <source>
        <dbReference type="Pfam" id="PF22898"/>
    </source>
</evidence>
<evidence type="ECO:0000256" key="4">
    <source>
        <dbReference type="ARBA" id="ARBA00022824"/>
    </source>
</evidence>
<feature type="domain" description="NOMO seventh transthyretin-like" evidence="10">
    <location>
        <begin position="577"/>
        <end position="648"/>
    </location>
</feature>
<protein>
    <recommendedName>
        <fullName evidence="16">Nodal modulator 1</fullName>
    </recommendedName>
</protein>
<dbReference type="Pfam" id="PF23193">
    <property type="entry name" value="NOMO_3rd"/>
    <property type="match status" value="1"/>
</dbReference>